<evidence type="ECO:0000259" key="1">
    <source>
        <dbReference type="Pfam" id="PF04326"/>
    </source>
</evidence>
<dbReference type="Gene3D" id="3.30.950.30">
    <property type="entry name" value="Schlafen, AAA domain"/>
    <property type="match status" value="1"/>
</dbReference>
<organism evidence="2 3">
    <name type="scientific">Pseudobutyrivibrio xylanivorans DSM 14809</name>
    <dbReference type="NCBI Taxonomy" id="1123012"/>
    <lineage>
        <taxon>Bacteria</taxon>
        <taxon>Bacillati</taxon>
        <taxon>Bacillota</taxon>
        <taxon>Clostridia</taxon>
        <taxon>Lachnospirales</taxon>
        <taxon>Lachnospiraceae</taxon>
        <taxon>Pseudobutyrivibrio</taxon>
    </lineage>
</organism>
<evidence type="ECO:0000313" key="2">
    <source>
        <dbReference type="EMBL" id="SHJ71352.1"/>
    </source>
</evidence>
<dbReference type="Proteomes" id="UP000184185">
    <property type="component" value="Unassembled WGS sequence"/>
</dbReference>
<accession>A0A1M6LJJ6</accession>
<dbReference type="Pfam" id="PF13749">
    <property type="entry name" value="HATPase_c_4"/>
    <property type="match status" value="1"/>
</dbReference>
<dbReference type="AlphaFoldDB" id="A0A1M6LJJ6"/>
<reference evidence="2 3" key="1">
    <citation type="submission" date="2016-11" db="EMBL/GenBank/DDBJ databases">
        <authorList>
            <person name="Jaros S."/>
            <person name="Januszkiewicz K."/>
            <person name="Wedrychowicz H."/>
        </authorList>
    </citation>
    <scope>NUCLEOTIDE SEQUENCE [LARGE SCALE GENOMIC DNA]</scope>
    <source>
        <strain evidence="2 3">DSM 14809</strain>
    </source>
</reference>
<dbReference type="Pfam" id="PF04326">
    <property type="entry name" value="SLFN_AlbA_2"/>
    <property type="match status" value="1"/>
</dbReference>
<proteinExistence type="predicted"/>
<gene>
    <name evidence="2" type="ORF">SAMN02745725_03121</name>
</gene>
<dbReference type="InterPro" id="IPR038475">
    <property type="entry name" value="RecG_C_sf"/>
</dbReference>
<protein>
    <submittedName>
        <fullName evidence="2">Predicted transcriptional regulator, contains HTH domain</fullName>
    </submittedName>
</protein>
<dbReference type="PANTHER" id="PTHR30595:SF6">
    <property type="entry name" value="SCHLAFEN ALBA-2 DOMAIN-CONTAINING PROTEIN"/>
    <property type="match status" value="1"/>
</dbReference>
<evidence type="ECO:0000313" key="3">
    <source>
        <dbReference type="Proteomes" id="UP000184185"/>
    </source>
</evidence>
<dbReference type="Gene3D" id="3.30.565.60">
    <property type="match status" value="1"/>
</dbReference>
<feature type="domain" description="Schlafen AlbA-2" evidence="1">
    <location>
        <begin position="16"/>
        <end position="145"/>
    </location>
</feature>
<sequence>MKLSFEEIKRKLLLGENVNLECKEAESTIPKSVYESYSAFANTSGGDIVLGVKENKKEVNPEKRFIIQGISNPTKQIEDFWNTLNGNKVNANILIDDDVYTVSADGVVLIIIHVPRASYNLKPVYIGENPYKGTFKRNNEGDYHATEHEVRAMIRDQNPNGNYSAILEHYNMDDIDITTLSSYRQMFKVTNPEHVWNSYDDKEFLRMLGGYAKDRMTGVEGLTVAGLLMFGKGLPIREKFDNILMDYRDESGLSGDMRWSDRLTYDGTWENNLFNFFTIVARKLTSDLKKPFRLENETRIDDTAVHKAVREGFVNLIIHSDYMMDAGVLKVIKKEDGFEFTNPGVLKLPKEEIYLGGNSKARNPKMQTMLRMVGFGDNAGSGFPAILKAWSNNGWVTPELVENTVLNQVCLSLTFEKTAVKNGDKKTAIKNGDKKTATKSEVHIKNIIEFLSTVGEASTAEIAEKIGLKPSRTREILSTLDDVEAIGSNKDRKYILKSK</sequence>
<dbReference type="PANTHER" id="PTHR30595">
    <property type="entry name" value="GLPR-RELATED TRANSCRIPTIONAL REPRESSOR"/>
    <property type="match status" value="1"/>
</dbReference>
<keyword evidence="3" id="KW-1185">Reference proteome</keyword>
<name>A0A1M6LJJ6_PSEXY</name>
<dbReference type="RefSeq" id="WP_072919682.1">
    <property type="nucleotide sequence ID" value="NZ_FQYQ01000045.1"/>
</dbReference>
<dbReference type="EMBL" id="FQYQ01000045">
    <property type="protein sequence ID" value="SHJ71352.1"/>
    <property type="molecule type" value="Genomic_DNA"/>
</dbReference>
<dbReference type="InterPro" id="IPR007421">
    <property type="entry name" value="Schlafen_AlbA_2_dom"/>
</dbReference>
<dbReference type="InterPro" id="IPR038461">
    <property type="entry name" value="Schlafen_AlbA_2_dom_sf"/>
</dbReference>
<dbReference type="OrthoDB" id="9768354at2"/>